<proteinExistence type="predicted"/>
<name>A0A7G6T6E1_9HYPH</name>
<organism evidence="1 2">
    <name type="scientific">Mesorhizobium huakuii</name>
    <dbReference type="NCBI Taxonomy" id="28104"/>
    <lineage>
        <taxon>Bacteria</taxon>
        <taxon>Pseudomonadati</taxon>
        <taxon>Pseudomonadota</taxon>
        <taxon>Alphaproteobacteria</taxon>
        <taxon>Hyphomicrobiales</taxon>
        <taxon>Phyllobacteriaceae</taxon>
        <taxon>Mesorhizobium</taxon>
    </lineage>
</organism>
<accession>A0A7G6T6E1</accession>
<protein>
    <submittedName>
        <fullName evidence="1">Uncharacterized protein</fullName>
    </submittedName>
</protein>
<keyword evidence="1" id="KW-0614">Plasmid</keyword>
<evidence type="ECO:0000313" key="2">
    <source>
        <dbReference type="Proteomes" id="UP000515465"/>
    </source>
</evidence>
<evidence type="ECO:0000313" key="1">
    <source>
        <dbReference type="EMBL" id="QND62323.1"/>
    </source>
</evidence>
<sequence length="167" mass="17555">MQGIGVHFATIAAGLVCLVPPQARAQDASFGCKVLLCAAASAPSWSGIPYCVPVMHELFRSLAHGGSWPTCPEGNAGGLGHEPYYPCPAGMTAMRSGLDGNAGLIASPNGNLCADTKKPSNVCTWGRDSSCQATYPTIPRQPRSDPDYVDISTGNGVQRFYFSLRGY</sequence>
<gene>
    <name evidence="1" type="ORF">HB778_40705</name>
</gene>
<dbReference type="AlphaFoldDB" id="A0A7G6T6E1"/>
<reference evidence="2" key="1">
    <citation type="journal article" date="2020" name="Mol. Plant Microbe">
        <title>Rhizobial microsymbionts of the narrowly endemic Oxytropis species growing in Kamchatka are characterized by significant genetic diversity and possess a set of genes that are associated with T3SS and T6SS secretion systems and can affect the development of symbiosis.</title>
        <authorList>
            <person name="Safronova V."/>
            <person name="Guro P."/>
            <person name="Sazanova A."/>
            <person name="Kuznetsova I."/>
            <person name="Belimov A."/>
            <person name="Yakubov V."/>
            <person name="Chirak E."/>
            <person name="Afonin A."/>
            <person name="Gogolev Y."/>
            <person name="Andronov E."/>
            <person name="Tikhonovich I."/>
        </authorList>
    </citation>
    <scope>NUCLEOTIDE SEQUENCE [LARGE SCALE GENOMIC DNA]</scope>
    <source>
        <strain evidence="2">583</strain>
        <plasmid evidence="2">p_1</plasmid>
    </source>
</reference>
<geneLocation type="plasmid" evidence="1 2">
    <name>p_1</name>
</geneLocation>
<dbReference type="EMBL" id="CP050299">
    <property type="protein sequence ID" value="QND62323.1"/>
    <property type="molecule type" value="Genomic_DNA"/>
</dbReference>
<dbReference type="Proteomes" id="UP000515465">
    <property type="component" value="Plasmid p_1"/>
</dbReference>